<dbReference type="InterPro" id="IPR047801">
    <property type="entry name" value="Peptidase_C45"/>
</dbReference>
<dbReference type="GO" id="GO:0016746">
    <property type="term" value="F:acyltransferase activity"/>
    <property type="evidence" value="ECO:0007669"/>
    <property type="project" value="UniProtKB-KW"/>
</dbReference>
<dbReference type="PANTHER" id="PTHR34180:SF1">
    <property type="entry name" value="BETA-ALANYL-DOPAMINE_CARCININE HYDROLASE"/>
    <property type="match status" value="1"/>
</dbReference>
<dbReference type="InterPro" id="IPR047794">
    <property type="entry name" value="C45_proenzyme-like"/>
</dbReference>
<reference evidence="3 4" key="1">
    <citation type="submission" date="2018-11" db="EMBL/GenBank/DDBJ databases">
        <title>Sequencing the genomes of 1000 actinobacteria strains.</title>
        <authorList>
            <person name="Klenk H.-P."/>
        </authorList>
    </citation>
    <scope>NUCLEOTIDE SEQUENCE [LARGE SCALE GENOMIC DNA]</scope>
    <source>
        <strain evidence="3 4">DSM 11294</strain>
    </source>
</reference>
<dbReference type="PANTHER" id="PTHR34180">
    <property type="entry name" value="PEPTIDASE C45"/>
    <property type="match status" value="1"/>
</dbReference>
<proteinExistence type="predicted"/>
<evidence type="ECO:0000313" key="3">
    <source>
        <dbReference type="EMBL" id="ROR73283.1"/>
    </source>
</evidence>
<evidence type="ECO:0000256" key="1">
    <source>
        <dbReference type="SAM" id="MobiDB-lite"/>
    </source>
</evidence>
<evidence type="ECO:0000259" key="2">
    <source>
        <dbReference type="Pfam" id="PF03417"/>
    </source>
</evidence>
<feature type="domain" description="Peptidase C45 hydrolase" evidence="2">
    <location>
        <begin position="142"/>
        <end position="315"/>
    </location>
</feature>
<protein>
    <submittedName>
        <fullName evidence="3">Isopenicillin-N N-acyltransferase-like protein</fullName>
    </submittedName>
</protein>
<gene>
    <name evidence="3" type="ORF">EDD31_1658</name>
</gene>
<keyword evidence="3" id="KW-0012">Acyltransferase</keyword>
<name>A0A3N2BDE3_9MICO</name>
<organism evidence="3 4">
    <name type="scientific">Bogoriella caseilytica</name>
    <dbReference type="NCBI Taxonomy" id="56055"/>
    <lineage>
        <taxon>Bacteria</taxon>
        <taxon>Bacillati</taxon>
        <taxon>Actinomycetota</taxon>
        <taxon>Actinomycetes</taxon>
        <taxon>Micrococcales</taxon>
        <taxon>Bogoriellaceae</taxon>
        <taxon>Bogoriella</taxon>
    </lineage>
</organism>
<dbReference type="AlphaFoldDB" id="A0A3N2BDE3"/>
<dbReference type="Pfam" id="PF03417">
    <property type="entry name" value="AAT"/>
    <property type="match status" value="1"/>
</dbReference>
<comment type="caution">
    <text evidence="3">The sequence shown here is derived from an EMBL/GenBank/DDBJ whole genome shotgun (WGS) entry which is preliminary data.</text>
</comment>
<keyword evidence="4" id="KW-1185">Reference proteome</keyword>
<dbReference type="InterPro" id="IPR005079">
    <property type="entry name" value="Peptidase_C45_hydrolase"/>
</dbReference>
<dbReference type="Gene3D" id="3.60.60.10">
    <property type="entry name" value="Penicillin V Acylase, Chain A"/>
    <property type="match status" value="1"/>
</dbReference>
<dbReference type="EMBL" id="RKHK01000001">
    <property type="protein sequence ID" value="ROR73283.1"/>
    <property type="molecule type" value="Genomic_DNA"/>
</dbReference>
<dbReference type="NCBIfam" id="NF040521">
    <property type="entry name" value="C45_proenzyme"/>
    <property type="match status" value="1"/>
</dbReference>
<accession>A0A3N2BDE3</accession>
<evidence type="ECO:0000313" key="4">
    <source>
        <dbReference type="Proteomes" id="UP000280668"/>
    </source>
</evidence>
<feature type="region of interest" description="Disordered" evidence="1">
    <location>
        <begin position="1"/>
        <end position="21"/>
    </location>
</feature>
<sequence>MGGMTIHEWTAPADADQPLSPARLGEEYGRAWAGRLTTAVAEYRGLYELNSIGADVVSQVTAACRAATLEHAPDLAEELDAMATGAAAAGATGIDGAPLALEDLWMLTSRTEILAHKQRPAAECSTIVHLPDDEHAAPRTLQTWDWLESTSQEMLVRRHSTADGVRVVSFCEFGQPAKIGVNTRGLGVHFNILLHERDGQTGRDGLVVSGGGVPVHVIARLILEQAATVAEAAQIARSLPVSASTVITVATTNGTEPGTGRRVPEAASIEISPAGVAVIAVTPGQTLTHTNHFLDAELAVGERAESTSTSWKRLDCLSGALELAAIEQGRERAEAFGRLPAAPINVVADPAKPPQDRSETKATLVLDLAGGRLEFARGSTARVAAGGEWRVMAA</sequence>
<keyword evidence="3" id="KW-0808">Transferase</keyword>
<dbReference type="Proteomes" id="UP000280668">
    <property type="component" value="Unassembled WGS sequence"/>
</dbReference>